<sequence>MNVENLLNASRQRPVLRFDPKMIRDFAKTVPQKKPINDFMGYGNIFPMTAEQMVNAPFNPFFDD</sequence>
<proteinExistence type="predicted"/>
<accession>A0A1S8CQW8</accession>
<dbReference type="RefSeq" id="WP_076879160.1">
    <property type="nucleotide sequence ID" value="NZ_MLCN01000043.1"/>
</dbReference>
<reference evidence="1 2" key="1">
    <citation type="submission" date="2016-10" db="EMBL/GenBank/DDBJ databases">
        <title>Draft Genome sequence of Alkanindiges sp. strain H1.</title>
        <authorList>
            <person name="Subhash Y."/>
            <person name="Lee S."/>
        </authorList>
    </citation>
    <scope>NUCLEOTIDE SEQUENCE [LARGE SCALE GENOMIC DNA]</scope>
    <source>
        <strain evidence="1 2">H1</strain>
    </source>
</reference>
<dbReference type="Proteomes" id="UP000192132">
    <property type="component" value="Unassembled WGS sequence"/>
</dbReference>
<organism evidence="1 2">
    <name type="scientific">Alkanindiges hydrocarboniclasticus</name>
    <dbReference type="NCBI Taxonomy" id="1907941"/>
    <lineage>
        <taxon>Bacteria</taxon>
        <taxon>Pseudomonadati</taxon>
        <taxon>Pseudomonadota</taxon>
        <taxon>Gammaproteobacteria</taxon>
        <taxon>Moraxellales</taxon>
        <taxon>Moraxellaceae</taxon>
        <taxon>Alkanindiges</taxon>
    </lineage>
</organism>
<gene>
    <name evidence="1" type="ORF">BKE30_13675</name>
</gene>
<comment type="caution">
    <text evidence="1">The sequence shown here is derived from an EMBL/GenBank/DDBJ whole genome shotgun (WGS) entry which is preliminary data.</text>
</comment>
<evidence type="ECO:0000313" key="2">
    <source>
        <dbReference type="Proteomes" id="UP000192132"/>
    </source>
</evidence>
<dbReference type="EMBL" id="MLCN01000043">
    <property type="protein sequence ID" value="ONG37853.1"/>
    <property type="molecule type" value="Genomic_DNA"/>
</dbReference>
<dbReference type="STRING" id="1907941.BKE30_13675"/>
<protein>
    <submittedName>
        <fullName evidence="1">Uncharacterized protein</fullName>
    </submittedName>
</protein>
<name>A0A1S8CQW8_9GAMM</name>
<keyword evidence="2" id="KW-1185">Reference proteome</keyword>
<dbReference type="AlphaFoldDB" id="A0A1S8CQW8"/>
<evidence type="ECO:0000313" key="1">
    <source>
        <dbReference type="EMBL" id="ONG37853.1"/>
    </source>
</evidence>